<sequence>MTNVSVFLSDLQTGRSSSIVQVRLLCFWEARNVRRGGEFMGVVMLLMDSQATMMPTHRECTPACNPQASSESGFATQPLSMRFRNHSEMIGLANANTHLPGLDMLIWTQTEPPLASGQSECEEMSWGRGVFIGDSNQSASGWWAPVCRSAWLRTHARRHLVLHMSFSMARTHAGRHKSSQMSGCMTVTHARRHSSSDMAGRMLQLHVRRHLVLGRSTSCFYKSGCMYCFHARRHLELL</sequence>
<gene>
    <name evidence="1" type="ORF">F2Q70_00039141</name>
</gene>
<organism evidence="1">
    <name type="scientific">Brassica cretica</name>
    <name type="common">Mustard</name>
    <dbReference type="NCBI Taxonomy" id="69181"/>
    <lineage>
        <taxon>Eukaryota</taxon>
        <taxon>Viridiplantae</taxon>
        <taxon>Streptophyta</taxon>
        <taxon>Embryophyta</taxon>
        <taxon>Tracheophyta</taxon>
        <taxon>Spermatophyta</taxon>
        <taxon>Magnoliopsida</taxon>
        <taxon>eudicotyledons</taxon>
        <taxon>Gunneridae</taxon>
        <taxon>Pentapetalae</taxon>
        <taxon>rosids</taxon>
        <taxon>malvids</taxon>
        <taxon>Brassicales</taxon>
        <taxon>Brassicaceae</taxon>
        <taxon>Brassiceae</taxon>
        <taxon>Brassica</taxon>
    </lineage>
</organism>
<comment type="caution">
    <text evidence="1">The sequence shown here is derived from an EMBL/GenBank/DDBJ whole genome shotgun (WGS) entry which is preliminary data.</text>
</comment>
<dbReference type="EMBL" id="QGKY02000190">
    <property type="protein sequence ID" value="KAF2589513.1"/>
    <property type="molecule type" value="Genomic_DNA"/>
</dbReference>
<protein>
    <submittedName>
        <fullName evidence="1">Uncharacterized protein</fullName>
    </submittedName>
</protein>
<reference evidence="1" key="1">
    <citation type="submission" date="2019-12" db="EMBL/GenBank/DDBJ databases">
        <title>Genome sequencing and annotation of Brassica cretica.</title>
        <authorList>
            <person name="Studholme D.J."/>
            <person name="Sarris P.F."/>
        </authorList>
    </citation>
    <scope>NUCLEOTIDE SEQUENCE</scope>
    <source>
        <strain evidence="1">PFS-102/07</strain>
        <tissue evidence="1">Leaf</tissue>
    </source>
</reference>
<proteinExistence type="predicted"/>
<dbReference type="AlphaFoldDB" id="A0A8S9K7H3"/>
<evidence type="ECO:0000313" key="1">
    <source>
        <dbReference type="EMBL" id="KAF2589513.1"/>
    </source>
</evidence>
<accession>A0A8S9K7H3</accession>
<name>A0A8S9K7H3_BRACR</name>